<dbReference type="EMBL" id="CAWUHC010000053">
    <property type="protein sequence ID" value="CAK7225453.1"/>
    <property type="molecule type" value="Genomic_DNA"/>
</dbReference>
<evidence type="ECO:0000256" key="1">
    <source>
        <dbReference type="ARBA" id="ARBA00004141"/>
    </source>
</evidence>
<keyword evidence="6 8" id="KW-0472">Membrane</keyword>
<keyword evidence="11" id="KW-1185">Reference proteome</keyword>
<dbReference type="PROSITE" id="PS50850">
    <property type="entry name" value="MFS"/>
    <property type="match status" value="1"/>
</dbReference>
<keyword evidence="3 7" id="KW-0813">Transport</keyword>
<feature type="transmembrane region" description="Helical" evidence="8">
    <location>
        <begin position="486"/>
        <end position="502"/>
    </location>
</feature>
<dbReference type="Proteomes" id="UP001642406">
    <property type="component" value="Unassembled WGS sequence"/>
</dbReference>
<dbReference type="Pfam" id="PF00083">
    <property type="entry name" value="Sugar_tr"/>
    <property type="match status" value="1"/>
</dbReference>
<keyword evidence="5 8" id="KW-1133">Transmembrane helix</keyword>
<dbReference type="InterPro" id="IPR050360">
    <property type="entry name" value="MFS_Sugar_Transporters"/>
</dbReference>
<gene>
    <name evidence="10" type="ORF">SBRCBS47491_005895</name>
</gene>
<organism evidence="10 11">
    <name type="scientific">Sporothrix bragantina</name>
    <dbReference type="NCBI Taxonomy" id="671064"/>
    <lineage>
        <taxon>Eukaryota</taxon>
        <taxon>Fungi</taxon>
        <taxon>Dikarya</taxon>
        <taxon>Ascomycota</taxon>
        <taxon>Pezizomycotina</taxon>
        <taxon>Sordariomycetes</taxon>
        <taxon>Sordariomycetidae</taxon>
        <taxon>Ophiostomatales</taxon>
        <taxon>Ophiostomataceae</taxon>
        <taxon>Sporothrix</taxon>
    </lineage>
</organism>
<dbReference type="InterPro" id="IPR003663">
    <property type="entry name" value="Sugar/inositol_transpt"/>
</dbReference>
<evidence type="ECO:0000313" key="11">
    <source>
        <dbReference type="Proteomes" id="UP001642406"/>
    </source>
</evidence>
<evidence type="ECO:0000256" key="5">
    <source>
        <dbReference type="ARBA" id="ARBA00022989"/>
    </source>
</evidence>
<dbReference type="InterPro" id="IPR005828">
    <property type="entry name" value="MFS_sugar_transport-like"/>
</dbReference>
<dbReference type="Gene3D" id="1.20.1250.20">
    <property type="entry name" value="MFS general substrate transporter like domains"/>
    <property type="match status" value="1"/>
</dbReference>
<evidence type="ECO:0000259" key="9">
    <source>
        <dbReference type="PROSITE" id="PS50850"/>
    </source>
</evidence>
<evidence type="ECO:0000313" key="10">
    <source>
        <dbReference type="EMBL" id="CAK7225453.1"/>
    </source>
</evidence>
<dbReference type="PANTHER" id="PTHR48022:SF83">
    <property type="entry name" value="MAJOR FACILITATOR SUPERFAMILY (MFS) PROFILE DOMAIN-CONTAINING PROTEIN"/>
    <property type="match status" value="1"/>
</dbReference>
<comment type="subcellular location">
    <subcellularLocation>
        <location evidence="1">Membrane</location>
        <topology evidence="1">Multi-pass membrane protein</topology>
    </subcellularLocation>
</comment>
<dbReference type="SUPFAM" id="SSF103473">
    <property type="entry name" value="MFS general substrate transporter"/>
    <property type="match status" value="1"/>
</dbReference>
<feature type="transmembrane region" description="Helical" evidence="8">
    <location>
        <begin position="128"/>
        <end position="146"/>
    </location>
</feature>
<feature type="transmembrane region" description="Helical" evidence="8">
    <location>
        <begin position="158"/>
        <end position="175"/>
    </location>
</feature>
<evidence type="ECO:0000256" key="7">
    <source>
        <dbReference type="RuleBase" id="RU003346"/>
    </source>
</evidence>
<feature type="transmembrane region" description="Helical" evidence="8">
    <location>
        <begin position="381"/>
        <end position="401"/>
    </location>
</feature>
<feature type="transmembrane region" description="Helical" evidence="8">
    <location>
        <begin position="187"/>
        <end position="210"/>
    </location>
</feature>
<feature type="transmembrane region" description="Helical" evidence="8">
    <location>
        <begin position="352"/>
        <end position="374"/>
    </location>
</feature>
<feature type="transmembrane region" description="Helical" evidence="8">
    <location>
        <begin position="316"/>
        <end position="340"/>
    </location>
</feature>
<keyword evidence="4 8" id="KW-0812">Transmembrane</keyword>
<comment type="similarity">
    <text evidence="2 7">Belongs to the major facilitator superfamily. Sugar transporter (TC 2.A.1.1) family.</text>
</comment>
<dbReference type="InterPro" id="IPR036259">
    <property type="entry name" value="MFS_trans_sf"/>
</dbReference>
<feature type="transmembrane region" description="Helical" evidence="8">
    <location>
        <begin position="216"/>
        <end position="239"/>
    </location>
</feature>
<evidence type="ECO:0000256" key="3">
    <source>
        <dbReference type="ARBA" id="ARBA00022448"/>
    </source>
</evidence>
<proteinExistence type="inferred from homology"/>
<comment type="caution">
    <text evidence="10">The sequence shown here is derived from an EMBL/GenBank/DDBJ whole genome shotgun (WGS) entry which is preliminary data.</text>
</comment>
<dbReference type="NCBIfam" id="TIGR00879">
    <property type="entry name" value="SP"/>
    <property type="match status" value="1"/>
</dbReference>
<feature type="domain" description="Major facilitator superfamily (MFS) profile" evidence="9">
    <location>
        <begin position="50"/>
        <end position="508"/>
    </location>
</feature>
<sequence>MAESKQTGVGTVTHTDASSKFDAQVAAASITDKTETVGEAIRNHPMAVFWAIAMSLTITMEGYDTNLMGSLLAYPPFVAKFGQYYPAPIDETLISGPWQIGLGQAANCGEVLGLFFTAYLAERVGHRMATIGSLVAMGGLIFIPFFAPNIGVLCAGQLLLGIVWGVFSVIGTMYASEVCPLALRGYLTSFTGVAWTIGSFVSSGILQGLVNNTTDWGYRIPFAIQWVWVVPLLFVAFFAPDSPWWLVRQGRFEDVEKSICRLTKNCTSEMAKQRLAVIVHTNQLEQQQQMLLSSQTGKAASYIDCFRGTNLVRTEIACVVFAAQSLVGQVFVGSPTYFFVQAGINPSDAYKLGFGASGLAVVGTLFSWVLMTYFGRRPLMIAGFAGMSVLLLTIALLTYHTTVDGVTTTTGALWAQSGLALAWLVVYMSLFASQSLSVAAEVSATRVRSHTLSLARTAYMVWAIIDGVIETALLNPTEGNLKGKAGFVWFGFTLLLLIWSLFRVPETKGRTYEELDILFEQKVPAWKFAETQVDILDEGDEHDKDLP</sequence>
<feature type="transmembrane region" description="Helical" evidence="8">
    <location>
        <begin position="413"/>
        <end position="433"/>
    </location>
</feature>
<evidence type="ECO:0000256" key="6">
    <source>
        <dbReference type="ARBA" id="ARBA00023136"/>
    </source>
</evidence>
<accession>A0ABP0C0X0</accession>
<protein>
    <recommendedName>
        <fullName evidence="9">Major facilitator superfamily (MFS) profile domain-containing protein</fullName>
    </recommendedName>
</protein>
<name>A0ABP0C0X0_9PEZI</name>
<dbReference type="PANTHER" id="PTHR48022">
    <property type="entry name" value="PLASTIDIC GLUCOSE TRANSPORTER 4"/>
    <property type="match status" value="1"/>
</dbReference>
<evidence type="ECO:0000256" key="8">
    <source>
        <dbReference type="SAM" id="Phobius"/>
    </source>
</evidence>
<evidence type="ECO:0000256" key="2">
    <source>
        <dbReference type="ARBA" id="ARBA00010992"/>
    </source>
</evidence>
<dbReference type="InterPro" id="IPR020846">
    <property type="entry name" value="MFS_dom"/>
</dbReference>
<reference evidence="10 11" key="1">
    <citation type="submission" date="2024-01" db="EMBL/GenBank/DDBJ databases">
        <authorList>
            <person name="Allen C."/>
            <person name="Tagirdzhanova G."/>
        </authorList>
    </citation>
    <scope>NUCLEOTIDE SEQUENCE [LARGE SCALE GENOMIC DNA]</scope>
</reference>
<evidence type="ECO:0000256" key="4">
    <source>
        <dbReference type="ARBA" id="ARBA00022692"/>
    </source>
</evidence>
<feature type="transmembrane region" description="Helical" evidence="8">
    <location>
        <begin position="454"/>
        <end position="474"/>
    </location>
</feature>